<dbReference type="EMBL" id="VUNG01000053">
    <property type="protein sequence ID" value="MST85792.1"/>
    <property type="molecule type" value="Genomic_DNA"/>
</dbReference>
<feature type="transmembrane region" description="Helical" evidence="1">
    <location>
        <begin position="29"/>
        <end position="49"/>
    </location>
</feature>
<keyword evidence="1" id="KW-0812">Transmembrane</keyword>
<sequence>MYALILLYGLIISVILGAVILVLKILGYILMAIVTSLGFFLHWLIGKVYRSIVPRRERR</sequence>
<comment type="caution">
    <text evidence="2">The sequence shown here is derived from an EMBL/GenBank/DDBJ whole genome shotgun (WGS) entry which is preliminary data.</text>
</comment>
<keyword evidence="1" id="KW-0472">Membrane</keyword>
<reference evidence="2 3" key="1">
    <citation type="submission" date="2019-08" db="EMBL/GenBank/DDBJ databases">
        <title>In-depth cultivation of the pig gut microbiome towards novel bacterial diversity and tailored functional studies.</title>
        <authorList>
            <person name="Wylensek D."/>
            <person name="Hitch T.C.A."/>
            <person name="Clavel T."/>
        </authorList>
    </citation>
    <scope>NUCLEOTIDE SEQUENCE [LARGE SCALE GENOMIC DNA]</scope>
    <source>
        <strain evidence="2 3">LKV-178-WT-2A</strain>
    </source>
</reference>
<gene>
    <name evidence="2" type="ORF">FYJ73_14145</name>
</gene>
<dbReference type="RefSeq" id="WP_154535392.1">
    <property type="nucleotide sequence ID" value="NZ_VUNG01000053.1"/>
</dbReference>
<feature type="transmembrane region" description="Helical" evidence="1">
    <location>
        <begin position="5"/>
        <end position="23"/>
    </location>
</feature>
<proteinExistence type="predicted"/>
<evidence type="ECO:0000313" key="2">
    <source>
        <dbReference type="EMBL" id="MST85792.1"/>
    </source>
</evidence>
<keyword evidence="1" id="KW-1133">Transmembrane helix</keyword>
<dbReference type="Proteomes" id="UP000438914">
    <property type="component" value="Unassembled WGS sequence"/>
</dbReference>
<evidence type="ECO:0000256" key="1">
    <source>
        <dbReference type="SAM" id="Phobius"/>
    </source>
</evidence>
<keyword evidence="3" id="KW-1185">Reference proteome</keyword>
<protein>
    <submittedName>
        <fullName evidence="2">Uncharacterized protein</fullName>
    </submittedName>
</protein>
<dbReference type="AlphaFoldDB" id="A0A7K0KIX8"/>
<evidence type="ECO:0000313" key="3">
    <source>
        <dbReference type="Proteomes" id="UP000438914"/>
    </source>
</evidence>
<accession>A0A7K0KIX8</accession>
<name>A0A7K0KIX8_9BACT</name>
<organism evidence="2 3">
    <name type="scientific">Hallella mizrahii</name>
    <dbReference type="NCBI Taxonomy" id="2606637"/>
    <lineage>
        <taxon>Bacteria</taxon>
        <taxon>Pseudomonadati</taxon>
        <taxon>Bacteroidota</taxon>
        <taxon>Bacteroidia</taxon>
        <taxon>Bacteroidales</taxon>
        <taxon>Prevotellaceae</taxon>
        <taxon>Hallella</taxon>
    </lineage>
</organism>